<dbReference type="InterPro" id="IPR001296">
    <property type="entry name" value="Glyco_trans_1"/>
</dbReference>
<evidence type="ECO:0000256" key="1">
    <source>
        <dbReference type="ARBA" id="ARBA00022679"/>
    </source>
</evidence>
<dbReference type="OrthoDB" id="9790710at2"/>
<dbReference type="SUPFAM" id="SSF53756">
    <property type="entry name" value="UDP-Glycosyltransferase/glycogen phosphorylase"/>
    <property type="match status" value="1"/>
</dbReference>
<protein>
    <submittedName>
        <fullName evidence="4">Glycosyl transferase family 1</fullName>
    </submittedName>
</protein>
<dbReference type="PANTHER" id="PTHR46401">
    <property type="entry name" value="GLYCOSYLTRANSFERASE WBBK-RELATED"/>
    <property type="match status" value="1"/>
</dbReference>
<dbReference type="GO" id="GO:0009103">
    <property type="term" value="P:lipopolysaccharide biosynthetic process"/>
    <property type="evidence" value="ECO:0007669"/>
    <property type="project" value="TreeGrafter"/>
</dbReference>
<keyword evidence="1 4" id="KW-0808">Transferase</keyword>
<dbReference type="InterPro" id="IPR028098">
    <property type="entry name" value="Glyco_trans_4-like_N"/>
</dbReference>
<dbReference type="AlphaFoldDB" id="A0A2V2LAX3"/>
<sequence>MSVRNAVFAVPGDPETRTGGYIYDARVLAALRAQGRDVTALRLPDGFPLPDAGSMKKAGEMLRALGPDRPVIIDGLALGAIDPGAVADLRAPLVGLVHHPLALETGLSAAQAERLARTEAANLARAAHVIVPSPHTGDVLARDYGVPRDRITVARPGIDRPDQSPRPATPPLILTVGSLAPRKGHDVLLQALVTLKDLDWRAVIVGRAHDPAEGDALRALSDRLGLAERVRFAGELDQTALDALYRQASLFALATRYEGYGMVFAEALVNGLPIVSCRAGAVPGTVPPDAGTLVPPDDPAAFAAALRALLEDMDLRATRAAAAARCGAELPTWEDTAALFGAVIDGL</sequence>
<dbReference type="Proteomes" id="UP000245680">
    <property type="component" value="Unassembled WGS sequence"/>
</dbReference>
<gene>
    <name evidence="4" type="ORF">DKT77_11470</name>
</gene>
<evidence type="ECO:0000259" key="2">
    <source>
        <dbReference type="Pfam" id="PF00534"/>
    </source>
</evidence>
<reference evidence="4 5" key="1">
    <citation type="submission" date="2018-05" db="EMBL/GenBank/DDBJ databases">
        <title>Rhodobacteraceae gen. nov., sp. nov. isolated from sea water.</title>
        <authorList>
            <person name="Ren Y."/>
        </authorList>
    </citation>
    <scope>NUCLEOTIDE SEQUENCE [LARGE SCALE GENOMIC DNA]</scope>
    <source>
        <strain evidence="4 5">TG-679</strain>
    </source>
</reference>
<dbReference type="RefSeq" id="WP_109811852.1">
    <property type="nucleotide sequence ID" value="NZ_QGKU01000034.1"/>
</dbReference>
<dbReference type="GO" id="GO:0016757">
    <property type="term" value="F:glycosyltransferase activity"/>
    <property type="evidence" value="ECO:0007669"/>
    <property type="project" value="InterPro"/>
</dbReference>
<proteinExistence type="predicted"/>
<feature type="domain" description="Glycosyltransferase subfamily 4-like N-terminal" evidence="3">
    <location>
        <begin position="43"/>
        <end position="159"/>
    </location>
</feature>
<evidence type="ECO:0000313" key="4">
    <source>
        <dbReference type="EMBL" id="PWR02538.1"/>
    </source>
</evidence>
<dbReference type="EMBL" id="QGKU01000034">
    <property type="protein sequence ID" value="PWR02538.1"/>
    <property type="molecule type" value="Genomic_DNA"/>
</dbReference>
<name>A0A2V2LAX3_9RHOB</name>
<dbReference type="Pfam" id="PF13439">
    <property type="entry name" value="Glyco_transf_4"/>
    <property type="match status" value="1"/>
</dbReference>
<feature type="domain" description="Glycosyl transferase family 1" evidence="2">
    <location>
        <begin position="162"/>
        <end position="321"/>
    </location>
</feature>
<dbReference type="CDD" id="cd03801">
    <property type="entry name" value="GT4_PimA-like"/>
    <property type="match status" value="1"/>
</dbReference>
<dbReference type="Pfam" id="PF00534">
    <property type="entry name" value="Glycos_transf_1"/>
    <property type="match status" value="1"/>
</dbReference>
<evidence type="ECO:0000259" key="3">
    <source>
        <dbReference type="Pfam" id="PF13439"/>
    </source>
</evidence>
<dbReference type="PANTHER" id="PTHR46401:SF2">
    <property type="entry name" value="GLYCOSYLTRANSFERASE WBBK-RELATED"/>
    <property type="match status" value="1"/>
</dbReference>
<keyword evidence="5" id="KW-1185">Reference proteome</keyword>
<accession>A0A2V2LAX3</accession>
<dbReference type="Gene3D" id="3.40.50.2000">
    <property type="entry name" value="Glycogen Phosphorylase B"/>
    <property type="match status" value="2"/>
</dbReference>
<comment type="caution">
    <text evidence="4">The sequence shown here is derived from an EMBL/GenBank/DDBJ whole genome shotgun (WGS) entry which is preliminary data.</text>
</comment>
<evidence type="ECO:0000313" key="5">
    <source>
        <dbReference type="Proteomes" id="UP000245680"/>
    </source>
</evidence>
<organism evidence="4 5">
    <name type="scientific">Meridianimarinicoccus roseus</name>
    <dbReference type="NCBI Taxonomy" id="2072018"/>
    <lineage>
        <taxon>Bacteria</taxon>
        <taxon>Pseudomonadati</taxon>
        <taxon>Pseudomonadota</taxon>
        <taxon>Alphaproteobacteria</taxon>
        <taxon>Rhodobacterales</taxon>
        <taxon>Paracoccaceae</taxon>
        <taxon>Meridianimarinicoccus</taxon>
    </lineage>
</organism>